<dbReference type="GO" id="GO:0055085">
    <property type="term" value="P:transmembrane transport"/>
    <property type="evidence" value="ECO:0007669"/>
    <property type="project" value="InterPro"/>
</dbReference>
<dbReference type="InterPro" id="IPR037682">
    <property type="entry name" value="TonB_C"/>
</dbReference>
<dbReference type="EMBL" id="CP018155">
    <property type="protein sequence ID" value="APG64882.1"/>
    <property type="molecule type" value="Genomic_DNA"/>
</dbReference>
<proteinExistence type="predicted"/>
<protein>
    <recommendedName>
        <fullName evidence="1">TonB C-terminal domain-containing protein</fullName>
    </recommendedName>
</protein>
<evidence type="ECO:0000313" key="3">
    <source>
        <dbReference type="Proteomes" id="UP000181898"/>
    </source>
</evidence>
<dbReference type="KEGG" id="ten:LPB136_05705"/>
<feature type="domain" description="TonB C-terminal" evidence="1">
    <location>
        <begin position="430"/>
        <end position="490"/>
    </location>
</feature>
<evidence type="ECO:0000313" key="2">
    <source>
        <dbReference type="EMBL" id="APG64882.1"/>
    </source>
</evidence>
<evidence type="ECO:0000259" key="1">
    <source>
        <dbReference type="Pfam" id="PF03544"/>
    </source>
</evidence>
<name>A0A1L3JIF8_9FLAO</name>
<reference evidence="2 3" key="1">
    <citation type="submission" date="2016-11" db="EMBL/GenBank/DDBJ databases">
        <title>Tenacibaculum sp. LPB0136, isolated from marine environment.</title>
        <authorList>
            <person name="Kim E."/>
            <person name="Yi H."/>
        </authorList>
    </citation>
    <scope>NUCLEOTIDE SEQUENCE [LARGE SCALE GENOMIC DNA]</scope>
    <source>
        <strain evidence="2 3">LPB0136</strain>
    </source>
</reference>
<accession>A0A1L3JIF8</accession>
<dbReference type="AlphaFoldDB" id="A0A1L3JIF8"/>
<gene>
    <name evidence="2" type="ORF">LPB136_05705</name>
</gene>
<dbReference type="Gene3D" id="3.30.1150.10">
    <property type="match status" value="1"/>
</dbReference>
<dbReference type="STRING" id="1850252.LPB136_05705"/>
<dbReference type="Proteomes" id="UP000181898">
    <property type="component" value="Chromosome"/>
</dbReference>
<dbReference type="Pfam" id="PF03544">
    <property type="entry name" value="TonB_C"/>
    <property type="match status" value="1"/>
</dbReference>
<organism evidence="2 3">
    <name type="scientific">Tenacibaculum todarodis</name>
    <dbReference type="NCBI Taxonomy" id="1850252"/>
    <lineage>
        <taxon>Bacteria</taxon>
        <taxon>Pseudomonadati</taxon>
        <taxon>Bacteroidota</taxon>
        <taxon>Flavobacteriia</taxon>
        <taxon>Flavobacteriales</taxon>
        <taxon>Flavobacteriaceae</taxon>
        <taxon>Tenacibaculum</taxon>
    </lineage>
</organism>
<sequence length="491" mass="57457">MIYIEQFRENMKKIVFLLFFIVFYSHAQVISDRKYNKLTKPNTANNLSIYLQGKIHKDLLQDITFPKYGRKVTLSYYVNKDGKPYNINFNSYRNNKLTRALKKYMKEYSLDSLGFKADTRKKYTIQIISKKKDKNIIECSTNPIEITSPNSESCKDLNFYSDINNCFNKELRNLFYNSINYSLADSIKTDNEIINLNFKALIDKEGKLKLRNLKVPEIFKKHLYDIVEKSNFQFKPQLINGIPNDYFYRIRQTFNKGDKPNKSERDNEFDDVFKPTTTNDFALFLKEKLTQSDINSANLNRFNNRLKIYFELDAKEKPINISTNARSEKLEKKVIEIFKKYDISKATFLNNHKANRYFTPIILHNNGKNEVYTNSIMGYSRIPIFPECEKSLNATMAKKCYNQTIRNVVAYNFNAKMASSLGLRPGKKRIFVNFKIDTLGNITDIKSRASHYLLKKEAERIVKKLSKPAPAIFGNKPQTTNFTLPITFSLD</sequence>
<keyword evidence="3" id="KW-1185">Reference proteome</keyword>